<dbReference type="Proteomes" id="UP000028186">
    <property type="component" value="Chromosome I"/>
</dbReference>
<dbReference type="KEGG" id="ngl:RG1141_CH06830"/>
<organism evidence="1 2">
    <name type="scientific">Neorhizobium galegae bv. officinalis bv. officinalis str. HAMBI 1141</name>
    <dbReference type="NCBI Taxonomy" id="1028801"/>
    <lineage>
        <taxon>Bacteria</taxon>
        <taxon>Pseudomonadati</taxon>
        <taxon>Pseudomonadota</taxon>
        <taxon>Alphaproteobacteria</taxon>
        <taxon>Hyphomicrobiales</taxon>
        <taxon>Rhizobiaceae</taxon>
        <taxon>Rhizobium/Agrobacterium group</taxon>
        <taxon>Neorhizobium</taxon>
    </lineage>
</organism>
<protein>
    <submittedName>
        <fullName evidence="1">Uncharacterized protein</fullName>
    </submittedName>
</protein>
<gene>
    <name evidence="1" type="ORF">RG1141_CH06830</name>
</gene>
<dbReference type="EMBL" id="HG938355">
    <property type="protein sequence ID" value="CDN53043.1"/>
    <property type="molecule type" value="Genomic_DNA"/>
</dbReference>
<dbReference type="HOGENOM" id="CLU_2917934_0_0_5"/>
<evidence type="ECO:0000313" key="1">
    <source>
        <dbReference type="EMBL" id="CDN53043.1"/>
    </source>
</evidence>
<name>A0A068T3K3_NEOGA</name>
<evidence type="ECO:0000313" key="2">
    <source>
        <dbReference type="Proteomes" id="UP000028186"/>
    </source>
</evidence>
<sequence length="61" mass="6769">MTTEREVRQMPKETSERIATFPISPIDPIRSVILGLDPRIHAPPSGMLCVTIRALGAHVDF</sequence>
<reference evidence="2" key="1">
    <citation type="journal article" date="2014" name="BMC Genomics">
        <title>Genome sequencing of two Neorhizobium galegae strains reveals a noeT gene responsible for the unusual acetylation of the nodulation factors.</title>
        <authorList>
            <person name="Osterman J."/>
            <person name="Marsh J."/>
            <person name="Laine P.K."/>
            <person name="Zeng Z."/>
            <person name="Alatalo E."/>
            <person name="Sullivan J.T."/>
            <person name="Young J.P."/>
            <person name="Thomas-Oates J."/>
            <person name="Paulin L."/>
            <person name="Lindstrom K."/>
        </authorList>
    </citation>
    <scope>NUCLEOTIDE SEQUENCE [LARGE SCALE GENOMIC DNA]</scope>
    <source>
        <strain evidence="2">HAMBI 1141</strain>
    </source>
</reference>
<proteinExistence type="predicted"/>
<dbReference type="AlphaFoldDB" id="A0A068T3K3"/>
<accession>A0A068T3K3</accession>